<dbReference type="OrthoDB" id="2689962at2759"/>
<feature type="region of interest" description="Disordered" evidence="1">
    <location>
        <begin position="19"/>
        <end position="48"/>
    </location>
</feature>
<comment type="caution">
    <text evidence="2">The sequence shown here is derived from an EMBL/GenBank/DDBJ whole genome shotgun (WGS) entry which is preliminary data.</text>
</comment>
<evidence type="ECO:0000313" key="2">
    <source>
        <dbReference type="EMBL" id="KAG1780645.1"/>
    </source>
</evidence>
<dbReference type="Proteomes" id="UP000714275">
    <property type="component" value="Unassembled WGS sequence"/>
</dbReference>
<name>A0A9P7D546_9AGAM</name>
<protein>
    <submittedName>
        <fullName evidence="2">Uncharacterized protein</fullName>
    </submittedName>
</protein>
<keyword evidence="3" id="KW-1185">Reference proteome</keyword>
<sequence length="227" mass="24738">MPLYSYPLHCCTLHTVTATSTAQQPSPRPPPPPTTSVPPSSPKIPAPQWSVRPQLATSCRLPPTSFYNACAQHQVVSVSPEHCLHQPASHLIILAHHCPLQQLPKWSVCPLSNLVSANRLPLQNPHLGIALFIYRLSYLPTPTEPPLGDHTIQPFVHLVQSSLGDHTIHILSVKPSGLCVPLASHFINLAVPTDASFQISIFKTQLLPLSPSCQFSTFSSMQTINNA</sequence>
<evidence type="ECO:0000313" key="3">
    <source>
        <dbReference type="Proteomes" id="UP000714275"/>
    </source>
</evidence>
<feature type="compositionally biased region" description="Pro residues" evidence="1">
    <location>
        <begin position="26"/>
        <end position="45"/>
    </location>
</feature>
<proteinExistence type="predicted"/>
<gene>
    <name evidence="2" type="ORF">EV702DRAFT_1194123</name>
</gene>
<reference evidence="2" key="1">
    <citation type="journal article" date="2020" name="New Phytol.">
        <title>Comparative genomics reveals dynamic genome evolution in host specialist ectomycorrhizal fungi.</title>
        <authorList>
            <person name="Lofgren L.A."/>
            <person name="Nguyen N.H."/>
            <person name="Vilgalys R."/>
            <person name="Ruytinx J."/>
            <person name="Liao H.L."/>
            <person name="Branco S."/>
            <person name="Kuo A."/>
            <person name="LaButti K."/>
            <person name="Lipzen A."/>
            <person name="Andreopoulos W."/>
            <person name="Pangilinan J."/>
            <person name="Riley R."/>
            <person name="Hundley H."/>
            <person name="Na H."/>
            <person name="Barry K."/>
            <person name="Grigoriev I.V."/>
            <person name="Stajich J.E."/>
            <person name="Kennedy P.G."/>
        </authorList>
    </citation>
    <scope>NUCLEOTIDE SEQUENCE</scope>
    <source>
        <strain evidence="2">DOB743</strain>
    </source>
</reference>
<evidence type="ECO:0000256" key="1">
    <source>
        <dbReference type="SAM" id="MobiDB-lite"/>
    </source>
</evidence>
<dbReference type="EMBL" id="JABBWD010000008">
    <property type="protein sequence ID" value="KAG1780645.1"/>
    <property type="molecule type" value="Genomic_DNA"/>
</dbReference>
<organism evidence="2 3">
    <name type="scientific">Suillus placidus</name>
    <dbReference type="NCBI Taxonomy" id="48579"/>
    <lineage>
        <taxon>Eukaryota</taxon>
        <taxon>Fungi</taxon>
        <taxon>Dikarya</taxon>
        <taxon>Basidiomycota</taxon>
        <taxon>Agaricomycotina</taxon>
        <taxon>Agaricomycetes</taxon>
        <taxon>Agaricomycetidae</taxon>
        <taxon>Boletales</taxon>
        <taxon>Suillineae</taxon>
        <taxon>Suillaceae</taxon>
        <taxon>Suillus</taxon>
    </lineage>
</organism>
<dbReference type="AlphaFoldDB" id="A0A9P7D546"/>
<accession>A0A9P7D546</accession>